<reference evidence="4 5" key="1">
    <citation type="journal article" date="2017" name="Nat. Ecol. Evol.">
        <title>Scallop genome provides insights into evolution of bilaterian karyotype and development.</title>
        <authorList>
            <person name="Wang S."/>
            <person name="Zhang J."/>
            <person name="Jiao W."/>
            <person name="Li J."/>
            <person name="Xun X."/>
            <person name="Sun Y."/>
            <person name="Guo X."/>
            <person name="Huan P."/>
            <person name="Dong B."/>
            <person name="Zhang L."/>
            <person name="Hu X."/>
            <person name="Sun X."/>
            <person name="Wang J."/>
            <person name="Zhao C."/>
            <person name="Wang Y."/>
            <person name="Wang D."/>
            <person name="Huang X."/>
            <person name="Wang R."/>
            <person name="Lv J."/>
            <person name="Li Y."/>
            <person name="Zhang Z."/>
            <person name="Liu B."/>
            <person name="Lu W."/>
            <person name="Hui Y."/>
            <person name="Liang J."/>
            <person name="Zhou Z."/>
            <person name="Hou R."/>
            <person name="Li X."/>
            <person name="Liu Y."/>
            <person name="Li H."/>
            <person name="Ning X."/>
            <person name="Lin Y."/>
            <person name="Zhao L."/>
            <person name="Xing Q."/>
            <person name="Dou J."/>
            <person name="Li Y."/>
            <person name="Mao J."/>
            <person name="Guo H."/>
            <person name="Dou H."/>
            <person name="Li T."/>
            <person name="Mu C."/>
            <person name="Jiang W."/>
            <person name="Fu Q."/>
            <person name="Fu X."/>
            <person name="Miao Y."/>
            <person name="Liu J."/>
            <person name="Yu Q."/>
            <person name="Li R."/>
            <person name="Liao H."/>
            <person name="Li X."/>
            <person name="Kong Y."/>
            <person name="Jiang Z."/>
            <person name="Chourrout D."/>
            <person name="Li R."/>
            <person name="Bao Z."/>
        </authorList>
    </citation>
    <scope>NUCLEOTIDE SEQUENCE [LARGE SCALE GENOMIC DNA]</scope>
    <source>
        <strain evidence="4 5">PY_sf001</strain>
    </source>
</reference>
<dbReference type="PANTHER" id="PTHR23147">
    <property type="entry name" value="SERINE/ARGININE RICH SPLICING FACTOR"/>
    <property type="match status" value="1"/>
</dbReference>
<dbReference type="AlphaFoldDB" id="A0A210QAE4"/>
<dbReference type="InterPro" id="IPR012677">
    <property type="entry name" value="Nucleotide-bd_a/b_plait_sf"/>
</dbReference>
<gene>
    <name evidence="4" type="ORF">KP79_PYT10311</name>
</gene>
<organism evidence="4 5">
    <name type="scientific">Mizuhopecten yessoensis</name>
    <name type="common">Japanese scallop</name>
    <name type="synonym">Patinopecten yessoensis</name>
    <dbReference type="NCBI Taxonomy" id="6573"/>
    <lineage>
        <taxon>Eukaryota</taxon>
        <taxon>Metazoa</taxon>
        <taxon>Spiralia</taxon>
        <taxon>Lophotrochozoa</taxon>
        <taxon>Mollusca</taxon>
        <taxon>Bivalvia</taxon>
        <taxon>Autobranchia</taxon>
        <taxon>Pteriomorphia</taxon>
        <taxon>Pectinida</taxon>
        <taxon>Pectinoidea</taxon>
        <taxon>Pectinidae</taxon>
        <taxon>Mizuhopecten</taxon>
    </lineage>
</organism>
<dbReference type="Gene3D" id="3.30.70.330">
    <property type="match status" value="1"/>
</dbReference>
<dbReference type="Proteomes" id="UP000242188">
    <property type="component" value="Unassembled WGS sequence"/>
</dbReference>
<evidence type="ECO:0000313" key="5">
    <source>
        <dbReference type="Proteomes" id="UP000242188"/>
    </source>
</evidence>
<dbReference type="InterPro" id="IPR000504">
    <property type="entry name" value="RRM_dom"/>
</dbReference>
<dbReference type="OrthoDB" id="1099063at2759"/>
<feature type="compositionally biased region" description="Basic and acidic residues" evidence="2">
    <location>
        <begin position="105"/>
        <end position="127"/>
    </location>
</feature>
<evidence type="ECO:0000256" key="2">
    <source>
        <dbReference type="SAM" id="MobiDB-lite"/>
    </source>
</evidence>
<feature type="domain" description="RRM" evidence="3">
    <location>
        <begin position="4"/>
        <end position="79"/>
    </location>
</feature>
<feature type="region of interest" description="Disordered" evidence="2">
    <location>
        <begin position="105"/>
        <end position="152"/>
    </location>
</feature>
<evidence type="ECO:0000313" key="4">
    <source>
        <dbReference type="EMBL" id="OWF45702.1"/>
    </source>
</evidence>
<feature type="region of interest" description="Disordered" evidence="2">
    <location>
        <begin position="260"/>
        <end position="280"/>
    </location>
</feature>
<name>A0A210QAE4_MIZYE</name>
<dbReference type="InterPro" id="IPR035979">
    <property type="entry name" value="RBD_domain_sf"/>
</dbReference>
<dbReference type="GO" id="GO:0003723">
    <property type="term" value="F:RNA binding"/>
    <property type="evidence" value="ECO:0007669"/>
    <property type="project" value="UniProtKB-UniRule"/>
</dbReference>
<proteinExistence type="predicted"/>
<comment type="caution">
    <text evidence="4">The sequence shown here is derived from an EMBL/GenBank/DDBJ whole genome shotgun (WGS) entry which is preliminary data.</text>
</comment>
<sequence>MPRTKVYVGGLVDDVGNDRLHRTFEKFGKIKKVWVARNPGSRGYAFIDFYDPEHALNASVEMNGKHLFGSNLKVELSNNGIGDFNISERHRSDRHHDDRRAVRDYDDRRGDRDRDRRRVDRDHDYRSRRSPPSYYKSRSTDEDDDDSRLLSHVDPTALPRTINVLKQLERVTRLRLERELLEKFRRSSEVLSDIDTKDKLCYLSRDFEESKHIPYSSRKREPVNGDPLLTSTDPVFRDHHIPPLENERPILIDPKPDTFYTQFSNNPRGHSRSLLPTPDYPKLKNSENYPSFHGNPHIPPWHNPNEYIRTPMYRRPRPYGHVRKYNGDYHNDWYGKQYSGFGFLPNSTRSSANKEPNTPHFKLVPPEAPPAKEPESSDIVNTS</sequence>
<dbReference type="SMART" id="SM00360">
    <property type="entry name" value="RRM"/>
    <property type="match status" value="1"/>
</dbReference>
<dbReference type="STRING" id="6573.A0A210QAE4"/>
<protein>
    <submittedName>
        <fullName evidence="4">Serine/arginine-rich splicing factor 3</fullName>
    </submittedName>
</protein>
<dbReference type="Pfam" id="PF00076">
    <property type="entry name" value="RRM_1"/>
    <property type="match status" value="1"/>
</dbReference>
<feature type="region of interest" description="Disordered" evidence="2">
    <location>
        <begin position="216"/>
        <end position="237"/>
    </location>
</feature>
<accession>A0A210QAE4</accession>
<evidence type="ECO:0000259" key="3">
    <source>
        <dbReference type="PROSITE" id="PS50102"/>
    </source>
</evidence>
<keyword evidence="1" id="KW-0694">RNA-binding</keyword>
<dbReference type="SUPFAM" id="SSF54928">
    <property type="entry name" value="RNA-binding domain, RBD"/>
    <property type="match status" value="1"/>
</dbReference>
<keyword evidence="5" id="KW-1185">Reference proteome</keyword>
<feature type="region of interest" description="Disordered" evidence="2">
    <location>
        <begin position="344"/>
        <end position="383"/>
    </location>
</feature>
<evidence type="ECO:0000256" key="1">
    <source>
        <dbReference type="PROSITE-ProRule" id="PRU00176"/>
    </source>
</evidence>
<dbReference type="InterPro" id="IPR050907">
    <property type="entry name" value="SRSF"/>
</dbReference>
<dbReference type="EMBL" id="NEDP02004417">
    <property type="protein sequence ID" value="OWF45702.1"/>
    <property type="molecule type" value="Genomic_DNA"/>
</dbReference>
<feature type="compositionally biased region" description="Polar residues" evidence="2">
    <location>
        <begin position="345"/>
        <end position="356"/>
    </location>
</feature>
<dbReference type="PROSITE" id="PS50102">
    <property type="entry name" value="RRM"/>
    <property type="match status" value="1"/>
</dbReference>